<dbReference type="InterPro" id="IPR007492">
    <property type="entry name" value="LytTR_DNA-bd_dom"/>
</dbReference>
<evidence type="ECO:0000313" key="2">
    <source>
        <dbReference type="EMBL" id="HIS91999.1"/>
    </source>
</evidence>
<dbReference type="EMBL" id="DVJN01000062">
    <property type="protein sequence ID" value="HIS91999.1"/>
    <property type="molecule type" value="Genomic_DNA"/>
</dbReference>
<comment type="caution">
    <text evidence="2">The sequence shown here is derived from an EMBL/GenBank/DDBJ whole genome shotgun (WGS) entry which is preliminary data.</text>
</comment>
<dbReference type="AlphaFoldDB" id="A0A9D1FZ02"/>
<dbReference type="PANTHER" id="PTHR37299:SF1">
    <property type="entry name" value="STAGE 0 SPORULATION PROTEIN A HOMOLOG"/>
    <property type="match status" value="1"/>
</dbReference>
<gene>
    <name evidence="2" type="ORF">IAA84_03175</name>
</gene>
<dbReference type="PROSITE" id="PS50930">
    <property type="entry name" value="HTH_LYTTR"/>
    <property type="match status" value="1"/>
</dbReference>
<reference evidence="2" key="1">
    <citation type="submission" date="2020-10" db="EMBL/GenBank/DDBJ databases">
        <authorList>
            <person name="Gilroy R."/>
        </authorList>
    </citation>
    <scope>NUCLEOTIDE SEQUENCE</scope>
    <source>
        <strain evidence="2">13766</strain>
    </source>
</reference>
<evidence type="ECO:0000259" key="1">
    <source>
        <dbReference type="PROSITE" id="PS50930"/>
    </source>
</evidence>
<dbReference type="SMART" id="SM00850">
    <property type="entry name" value="LytTR"/>
    <property type="match status" value="1"/>
</dbReference>
<name>A0A9D1FZ02_9FIRM</name>
<dbReference type="Proteomes" id="UP000824140">
    <property type="component" value="Unassembled WGS sequence"/>
</dbReference>
<feature type="domain" description="HTH LytTR-type" evidence="1">
    <location>
        <begin position="125"/>
        <end position="227"/>
    </location>
</feature>
<dbReference type="Pfam" id="PF04397">
    <property type="entry name" value="LytTR"/>
    <property type="match status" value="1"/>
</dbReference>
<accession>A0A9D1FZ02</accession>
<dbReference type="Gene3D" id="2.40.50.1020">
    <property type="entry name" value="LytTr DNA-binding domain"/>
    <property type="match status" value="1"/>
</dbReference>
<dbReference type="InterPro" id="IPR046947">
    <property type="entry name" value="LytR-like"/>
</dbReference>
<dbReference type="GO" id="GO:0000156">
    <property type="term" value="F:phosphorelay response regulator activity"/>
    <property type="evidence" value="ECO:0007669"/>
    <property type="project" value="InterPro"/>
</dbReference>
<reference evidence="2" key="2">
    <citation type="journal article" date="2021" name="PeerJ">
        <title>Extensive microbial diversity within the chicken gut microbiome revealed by metagenomics and culture.</title>
        <authorList>
            <person name="Gilroy R."/>
            <person name="Ravi A."/>
            <person name="Getino M."/>
            <person name="Pursley I."/>
            <person name="Horton D.L."/>
            <person name="Alikhan N.F."/>
            <person name="Baker D."/>
            <person name="Gharbi K."/>
            <person name="Hall N."/>
            <person name="Watson M."/>
            <person name="Adriaenssens E.M."/>
            <person name="Foster-Nyarko E."/>
            <person name="Jarju S."/>
            <person name="Secka A."/>
            <person name="Antonio M."/>
            <person name="Oren A."/>
            <person name="Chaudhuri R.R."/>
            <person name="La Ragione R."/>
            <person name="Hildebrand F."/>
            <person name="Pallen M.J."/>
        </authorList>
    </citation>
    <scope>NUCLEOTIDE SEQUENCE</scope>
    <source>
        <strain evidence="2">13766</strain>
    </source>
</reference>
<dbReference type="GO" id="GO:0003677">
    <property type="term" value="F:DNA binding"/>
    <property type="evidence" value="ECO:0007669"/>
    <property type="project" value="UniProtKB-KW"/>
</dbReference>
<organism evidence="2 3">
    <name type="scientific">Candidatus Alectryocaccomicrobium excrementavium</name>
    <dbReference type="NCBI Taxonomy" id="2840668"/>
    <lineage>
        <taxon>Bacteria</taxon>
        <taxon>Bacillati</taxon>
        <taxon>Bacillota</taxon>
        <taxon>Clostridia</taxon>
        <taxon>Candidatus Alectryocaccomicrobium</taxon>
    </lineage>
</organism>
<proteinExistence type="predicted"/>
<evidence type="ECO:0000313" key="3">
    <source>
        <dbReference type="Proteomes" id="UP000824140"/>
    </source>
</evidence>
<protein>
    <submittedName>
        <fullName evidence="2">LytTR family transcriptional regulator DNA-binding domain-containing protein</fullName>
    </submittedName>
</protein>
<sequence length="231" mass="26170">MWKIAVFDADPPFAQRLAARIGALFSQENSALSCTVECFTELNALCARAKEFDLAFLGDPANSAPPVRRAAWETEIALVPRGNLHLQELLWTRPLGCVAAPHDDGQILGALRAFWQYRGQDSVFFIVETRRQLLHIRHEEILYFESRGKSVYPHLVSGAAESFPARLDVVAARLAAQRYVRCHQSYLANLRHIRQLNKATHQLLLSSGAVIPVSKQYYAQVHERLREERPQ</sequence>
<keyword evidence="2" id="KW-0238">DNA-binding</keyword>
<dbReference type="PANTHER" id="PTHR37299">
    <property type="entry name" value="TRANSCRIPTIONAL REGULATOR-RELATED"/>
    <property type="match status" value="1"/>
</dbReference>